<dbReference type="GO" id="GO:0005634">
    <property type="term" value="C:nucleus"/>
    <property type="evidence" value="ECO:0007669"/>
    <property type="project" value="TreeGrafter"/>
</dbReference>
<proteinExistence type="predicted"/>
<feature type="compositionally biased region" description="Basic and acidic residues" evidence="1">
    <location>
        <begin position="41"/>
        <end position="52"/>
    </location>
</feature>
<keyword evidence="3" id="KW-1185">Reference proteome</keyword>
<name>F2U2F0_SALR5</name>
<sequence length="322" mass="35312">MDFDSDNEDVYGGAELGLGDYVQEAGLDWDADDDDHDGDGDDGRGGGEDRSIGSRATQTDGSVAREGGGGRRAAFGGKDGVLSAPLGDMEYQQLRSSAQQQQQRQRQQQQQRQQRQQQGARGQGAGEAATARDGRQPSGVAGRAQARQGAALSDSDDEDERGYDEAALRAAQPTDDELFYDPNIDDENELWVKEMRARTTQGQVAHAKNVQGGLTAAPESDAVLNCPACLTPLCLDCQRHELYPTQFRAMFVMNCRVDYSQEVVFREKMEAKKKRKQHSARGKEPTTEDLFHPTHCATCNTVVAMLDKDEVFHFFNVVESSA</sequence>
<dbReference type="FunCoup" id="F2U2F0">
    <property type="interactions" value="1033"/>
</dbReference>
<feature type="compositionally biased region" description="Low complexity" evidence="1">
    <location>
        <begin position="141"/>
        <end position="151"/>
    </location>
</feature>
<feature type="compositionally biased region" description="Acidic residues" evidence="1">
    <location>
        <begin position="27"/>
        <end position="40"/>
    </location>
</feature>
<protein>
    <recommendedName>
        <fullName evidence="4">E2F-associated phosphoprotein</fullName>
    </recommendedName>
</protein>
<dbReference type="InterPro" id="IPR019370">
    <property type="entry name" value="E2F-assoc_phosphoprotein"/>
</dbReference>
<evidence type="ECO:0000313" key="3">
    <source>
        <dbReference type="Proteomes" id="UP000007799"/>
    </source>
</evidence>
<dbReference type="PANTHER" id="PTHR15967">
    <property type="entry name" value="E2F-ASSOCIATED PHOSPHOPROTEIN"/>
    <property type="match status" value="1"/>
</dbReference>
<dbReference type="STRING" id="946362.F2U2F0"/>
<evidence type="ECO:0000256" key="1">
    <source>
        <dbReference type="SAM" id="MobiDB-lite"/>
    </source>
</evidence>
<dbReference type="Pfam" id="PF10238">
    <property type="entry name" value="Eapp_C"/>
    <property type="match status" value="1"/>
</dbReference>
<dbReference type="PANTHER" id="PTHR15967:SF0">
    <property type="entry name" value="E2F-ASSOCIATED PHOSPHOPROTEIN"/>
    <property type="match status" value="1"/>
</dbReference>
<dbReference type="AlphaFoldDB" id="F2U2F0"/>
<feature type="region of interest" description="Disordered" evidence="1">
    <location>
        <begin position="1"/>
        <end position="163"/>
    </location>
</feature>
<gene>
    <name evidence="2" type="ORF">PTSG_02514</name>
</gene>
<organism evidence="2 3">
    <name type="scientific">Salpingoeca rosetta (strain ATCC 50818 / BSB-021)</name>
    <dbReference type="NCBI Taxonomy" id="946362"/>
    <lineage>
        <taxon>Eukaryota</taxon>
        <taxon>Choanoflagellata</taxon>
        <taxon>Craspedida</taxon>
        <taxon>Salpingoecidae</taxon>
        <taxon>Salpingoeca</taxon>
    </lineage>
</organism>
<dbReference type="RefSeq" id="XP_004997006.1">
    <property type="nucleotide sequence ID" value="XM_004996949.1"/>
</dbReference>
<dbReference type="Proteomes" id="UP000007799">
    <property type="component" value="Unassembled WGS sequence"/>
</dbReference>
<dbReference type="InParanoid" id="F2U2F0"/>
<dbReference type="GeneID" id="16077598"/>
<dbReference type="eggNOG" id="KOG3395">
    <property type="taxonomic scope" value="Eukaryota"/>
</dbReference>
<reference evidence="2" key="1">
    <citation type="submission" date="2009-08" db="EMBL/GenBank/DDBJ databases">
        <title>Annotation of Salpingoeca rosetta.</title>
        <authorList>
            <consortium name="The Broad Institute Genome Sequencing Platform"/>
            <person name="Russ C."/>
            <person name="Cuomo C."/>
            <person name="Burger G."/>
            <person name="Gray M.W."/>
            <person name="Holland P.W.H."/>
            <person name="King N."/>
            <person name="Lang F.B.F."/>
            <person name="Roger A.J."/>
            <person name="Ruiz-Trillo I."/>
            <person name="Young S.K."/>
            <person name="Zeng Q."/>
            <person name="Gargeya S."/>
            <person name="Alvarado L."/>
            <person name="Berlin A."/>
            <person name="Chapman S.B."/>
            <person name="Chen Z."/>
            <person name="Freedman E."/>
            <person name="Gellesch M."/>
            <person name="Goldberg J."/>
            <person name="Griggs A."/>
            <person name="Gujja S."/>
            <person name="Heilman E."/>
            <person name="Heiman D."/>
            <person name="Howarth C."/>
            <person name="Mehta T."/>
            <person name="Neiman D."/>
            <person name="Pearson M."/>
            <person name="Roberts A."/>
            <person name="Saif S."/>
            <person name="Shea T."/>
            <person name="Shenoy N."/>
            <person name="Sisk P."/>
            <person name="Stolte C."/>
            <person name="Sykes S."/>
            <person name="White J."/>
            <person name="Yandava C."/>
            <person name="Haas B."/>
            <person name="Nusbaum C."/>
            <person name="Birren B."/>
        </authorList>
    </citation>
    <scope>NUCLEOTIDE SEQUENCE</scope>
    <source>
        <strain evidence="2">ATCC 50818</strain>
    </source>
</reference>
<evidence type="ECO:0000313" key="2">
    <source>
        <dbReference type="EMBL" id="EGD81802.1"/>
    </source>
</evidence>
<feature type="compositionally biased region" description="Low complexity" evidence="1">
    <location>
        <begin position="98"/>
        <end position="120"/>
    </location>
</feature>
<dbReference type="OrthoDB" id="122464at2759"/>
<accession>F2U2F0</accession>
<evidence type="ECO:0008006" key="4">
    <source>
        <dbReference type="Google" id="ProtNLM"/>
    </source>
</evidence>
<dbReference type="EMBL" id="GL832959">
    <property type="protein sequence ID" value="EGD81802.1"/>
    <property type="molecule type" value="Genomic_DNA"/>
</dbReference>
<dbReference type="KEGG" id="sre:PTSG_02514"/>